<evidence type="ECO:0000313" key="1">
    <source>
        <dbReference type="EMBL" id="NWK05358.1"/>
    </source>
</evidence>
<proteinExistence type="predicted"/>
<dbReference type="PANTHER" id="PTHR43546">
    <property type="entry name" value="UPF0173 METAL-DEPENDENT HYDROLASE MJ1163-RELATED"/>
    <property type="match status" value="1"/>
</dbReference>
<dbReference type="SUPFAM" id="SSF56281">
    <property type="entry name" value="Metallo-hydrolase/oxidoreductase"/>
    <property type="match status" value="1"/>
</dbReference>
<dbReference type="Proteomes" id="UP000526196">
    <property type="component" value="Unassembled WGS sequence"/>
</dbReference>
<reference evidence="1 2" key="1">
    <citation type="journal article" date="2019" name="Environ. Microbiol.">
        <title>Genomics insights into ecotype formation of ammonia-oxidizing archaea in the deep ocean.</title>
        <authorList>
            <person name="Wang Y."/>
            <person name="Huang J.M."/>
            <person name="Cui G.J."/>
            <person name="Nunoura T."/>
            <person name="Takaki Y."/>
            <person name="Li W.L."/>
            <person name="Li J."/>
            <person name="Gao Z.M."/>
            <person name="Takai K."/>
            <person name="Zhang A.Q."/>
            <person name="Stepanauskas R."/>
        </authorList>
    </citation>
    <scope>NUCLEOTIDE SEQUENCE [LARGE SCALE GENOMIC DNA]</scope>
    <source>
        <strain evidence="1 2">F20</strain>
    </source>
</reference>
<keyword evidence="1" id="KW-0378">Hydrolase</keyword>
<sequence length="421" mass="48924">MKLRYIYSACVVVETPNVIVLSDPWFTPAEYGSWHHYPPLPRDPVEIIGKVDLIYISHLHSDHYDPLFLRRYLKKFPDTRIIISETRHKMLEHRMLLDGFKPNVFSDETFDETRIILTVNGDDEIEGDTGCLIIHKDLSVANMNDCGIDQKQINFIRKNCPNGHPTVALLTYAGAGPYPQTYYFENSEERKIAEKRKHDQFLKMYSDYCELLKPERAMPFAGSYVLGGPLSKHNQNRGVADAVEVLQLEKCGDISFVLDDGGDAIFDLETLTANKLRTKPYSYEEIQKYLDSIPFEGYNYEKEFKPIGDKPLPLKRLCENAYKKLIKNRQTKEVWWICFKPTNHSKFIVFNTSVDKGVSELDSVDHLEQRWEIHLDERLLFLILSGYYHWANAEGGSHLSSKRVPNIFLHEIQDFLYFLVL</sequence>
<organism evidence="1 2">
    <name type="scientific">Marine Group I thaumarchaeote</name>
    <dbReference type="NCBI Taxonomy" id="2511932"/>
    <lineage>
        <taxon>Archaea</taxon>
        <taxon>Nitrososphaerota</taxon>
        <taxon>Marine Group I</taxon>
    </lineage>
</organism>
<evidence type="ECO:0000313" key="2">
    <source>
        <dbReference type="Proteomes" id="UP000526196"/>
    </source>
</evidence>
<comment type="caution">
    <text evidence="1">The sequence shown here is derived from an EMBL/GenBank/DDBJ whole genome shotgun (WGS) entry which is preliminary data.</text>
</comment>
<dbReference type="Pfam" id="PF13483">
    <property type="entry name" value="Lactamase_B_3"/>
    <property type="match status" value="1"/>
</dbReference>
<dbReference type="InterPro" id="IPR050114">
    <property type="entry name" value="UPF0173_UPF0282_UlaG_hydrolase"/>
</dbReference>
<dbReference type="Gene3D" id="3.60.15.10">
    <property type="entry name" value="Ribonuclease Z/Hydroxyacylglutathione hydrolase-like"/>
    <property type="match status" value="1"/>
</dbReference>
<gene>
    <name evidence="1" type="ORF">HX833_04620</name>
</gene>
<name>A0A7K4NSG8_9ARCH</name>
<dbReference type="AlphaFoldDB" id="A0A7K4NSG8"/>
<accession>A0A7K4NSG8</accession>
<protein>
    <submittedName>
        <fullName evidence="1">MBL fold metallo-hydrolase</fullName>
    </submittedName>
</protein>
<dbReference type="GO" id="GO:0016787">
    <property type="term" value="F:hydrolase activity"/>
    <property type="evidence" value="ECO:0007669"/>
    <property type="project" value="UniProtKB-KW"/>
</dbReference>
<dbReference type="EMBL" id="JACASX010000006">
    <property type="protein sequence ID" value="NWK05358.1"/>
    <property type="molecule type" value="Genomic_DNA"/>
</dbReference>
<dbReference type="InterPro" id="IPR036866">
    <property type="entry name" value="RibonucZ/Hydroxyglut_hydro"/>
</dbReference>
<dbReference type="PANTHER" id="PTHR43546:SF4">
    <property type="entry name" value="UPF0282 PROTEIN MJ1629"/>
    <property type="match status" value="1"/>
</dbReference>